<dbReference type="SUPFAM" id="SSF55073">
    <property type="entry name" value="Nucleotide cyclase"/>
    <property type="match status" value="1"/>
</dbReference>
<dbReference type="Gene3D" id="3.30.70.270">
    <property type="match status" value="1"/>
</dbReference>
<evidence type="ECO:0000313" key="3">
    <source>
        <dbReference type="EMBL" id="MBD3924460.1"/>
    </source>
</evidence>
<feature type="transmembrane region" description="Helical" evidence="1">
    <location>
        <begin position="156"/>
        <end position="177"/>
    </location>
</feature>
<dbReference type="PANTHER" id="PTHR45138:SF9">
    <property type="entry name" value="DIGUANYLATE CYCLASE DGCM-RELATED"/>
    <property type="match status" value="1"/>
</dbReference>
<feature type="transmembrane region" description="Helical" evidence="1">
    <location>
        <begin position="34"/>
        <end position="56"/>
    </location>
</feature>
<evidence type="ECO:0000256" key="1">
    <source>
        <dbReference type="SAM" id="Phobius"/>
    </source>
</evidence>
<dbReference type="InterPro" id="IPR043128">
    <property type="entry name" value="Rev_trsase/Diguanyl_cyclase"/>
</dbReference>
<dbReference type="RefSeq" id="WP_191194234.1">
    <property type="nucleotide sequence ID" value="NZ_JACXYZ010000001.1"/>
</dbReference>
<keyword evidence="4" id="KW-1185">Reference proteome</keyword>
<dbReference type="EMBL" id="JACXYZ010000001">
    <property type="protein sequence ID" value="MBD3924460.1"/>
    <property type="molecule type" value="Genomic_DNA"/>
</dbReference>
<dbReference type="InterPro" id="IPR050469">
    <property type="entry name" value="Diguanylate_Cyclase"/>
</dbReference>
<accession>A0ABR8N999</accession>
<proteinExistence type="predicted"/>
<protein>
    <submittedName>
        <fullName evidence="3">Diguanylate cyclase</fullName>
    </submittedName>
</protein>
<feature type="transmembrane region" description="Helical" evidence="1">
    <location>
        <begin position="94"/>
        <end position="110"/>
    </location>
</feature>
<dbReference type="Pfam" id="PF00990">
    <property type="entry name" value="GGDEF"/>
    <property type="match status" value="1"/>
</dbReference>
<feature type="transmembrane region" description="Helical" evidence="1">
    <location>
        <begin position="6"/>
        <end position="27"/>
    </location>
</feature>
<feature type="transmembrane region" description="Helical" evidence="1">
    <location>
        <begin position="62"/>
        <end position="82"/>
    </location>
</feature>
<dbReference type="InterPro" id="IPR029787">
    <property type="entry name" value="Nucleotide_cyclase"/>
</dbReference>
<organism evidence="3 4">
    <name type="scientific">Nocardioides cavernae</name>
    <dbReference type="NCBI Taxonomy" id="1921566"/>
    <lineage>
        <taxon>Bacteria</taxon>
        <taxon>Bacillati</taxon>
        <taxon>Actinomycetota</taxon>
        <taxon>Actinomycetes</taxon>
        <taxon>Propionibacteriales</taxon>
        <taxon>Nocardioidaceae</taxon>
        <taxon>Nocardioides</taxon>
    </lineage>
</organism>
<keyword evidence="1" id="KW-0472">Membrane</keyword>
<comment type="caution">
    <text evidence="3">The sequence shown here is derived from an EMBL/GenBank/DDBJ whole genome shotgun (WGS) entry which is preliminary data.</text>
</comment>
<sequence length="395" mass="42076">MLDTDSLRISFALEALVLLVLFLAITYRIGRSAYAAWWCASLVAFLVGAVAFLLTGTVHQSWAIPLGNALIALGVGCVWAGARSLRQLSLPWRLLLIAPAVVAIATTLGGPGGDVWAGGATFLAAMWIQFALAARELWRLVAESYAAQVDGGSYRASVWALAAMSSGAAVFYLGRWIAFLAVGPAEPPFTTVFGEAVTTLITTALLATVSFGMSTLSEEQQKAVLRDAAHRDALTGLLNRAGFVHHAQVALHAGRRHGTSGSLIMADLDHFKQVNDIHGHQAGDHALVAFADSCRSAVRVSDVVARHGGEEFVLLLPGADSDRADEVARAISEEMARRSPLGEVVLPTVSFGISPLEPTSSLEHVIERADAALYRAKETGRNRAVHYAGDHHDRD</sequence>
<evidence type="ECO:0000313" key="4">
    <source>
        <dbReference type="Proteomes" id="UP000618818"/>
    </source>
</evidence>
<keyword evidence="1" id="KW-0812">Transmembrane</keyword>
<feature type="domain" description="GGDEF" evidence="2">
    <location>
        <begin position="259"/>
        <end position="389"/>
    </location>
</feature>
<reference evidence="3 4" key="1">
    <citation type="submission" date="2020-09" db="EMBL/GenBank/DDBJ databases">
        <title>novel species in genus Nocardioides.</title>
        <authorList>
            <person name="Zhang G."/>
        </authorList>
    </citation>
    <scope>NUCLEOTIDE SEQUENCE [LARGE SCALE GENOMIC DNA]</scope>
    <source>
        <strain evidence="3 4">KCTC 39551</strain>
    </source>
</reference>
<feature type="transmembrane region" description="Helical" evidence="1">
    <location>
        <begin position="197"/>
        <end position="216"/>
    </location>
</feature>
<name>A0ABR8N999_9ACTN</name>
<keyword evidence="1" id="KW-1133">Transmembrane helix</keyword>
<feature type="transmembrane region" description="Helical" evidence="1">
    <location>
        <begin position="116"/>
        <end position="135"/>
    </location>
</feature>
<dbReference type="PANTHER" id="PTHR45138">
    <property type="entry name" value="REGULATORY COMPONENTS OF SENSORY TRANSDUCTION SYSTEM"/>
    <property type="match status" value="1"/>
</dbReference>
<dbReference type="CDD" id="cd01949">
    <property type="entry name" value="GGDEF"/>
    <property type="match status" value="1"/>
</dbReference>
<dbReference type="SMART" id="SM00267">
    <property type="entry name" value="GGDEF"/>
    <property type="match status" value="1"/>
</dbReference>
<dbReference type="InterPro" id="IPR000160">
    <property type="entry name" value="GGDEF_dom"/>
</dbReference>
<dbReference type="PROSITE" id="PS50887">
    <property type="entry name" value="GGDEF"/>
    <property type="match status" value="1"/>
</dbReference>
<evidence type="ECO:0000259" key="2">
    <source>
        <dbReference type="PROSITE" id="PS50887"/>
    </source>
</evidence>
<dbReference type="Proteomes" id="UP000618818">
    <property type="component" value="Unassembled WGS sequence"/>
</dbReference>
<dbReference type="NCBIfam" id="TIGR00254">
    <property type="entry name" value="GGDEF"/>
    <property type="match status" value="1"/>
</dbReference>
<gene>
    <name evidence="3" type="ORF">IEZ26_07515</name>
</gene>